<evidence type="ECO:0000313" key="2">
    <source>
        <dbReference type="EMBL" id="GFH54139.1"/>
    </source>
</evidence>
<feature type="region of interest" description="Disordered" evidence="1">
    <location>
        <begin position="24"/>
        <end position="94"/>
    </location>
</feature>
<gene>
    <name evidence="2" type="ORF">CTEN210_10615</name>
</gene>
<accession>A0AAD3H8R9</accession>
<dbReference type="Proteomes" id="UP001054902">
    <property type="component" value="Unassembled WGS sequence"/>
</dbReference>
<sequence>MFNDEVTFDLPKNLSYLAVSNPTTRAEGGGGGESSSPSFVGNASLKKSAGSKAVNNEGKFTASRHSLVRRNICPEQQSPNRHSESSKQRSTGILKCKSQQESLKVLYKSAGSMSRSFSSVGKMNTGSSNVSFDTVQIREYPRCVGDNPSVKAGPPMSLEWRHQRQEEKHVDDYELEKKERPIHEEGVRRVNGVERVELLTFEFKANLDDIKKSCEETEIIRQQRMETLNQTKRQERIEEFVEATKKNLKKVSLKRVLSSGKMRQSSKRRVYNGTDG</sequence>
<name>A0AAD3H8R9_9STRA</name>
<evidence type="ECO:0000256" key="1">
    <source>
        <dbReference type="SAM" id="MobiDB-lite"/>
    </source>
</evidence>
<reference evidence="2 3" key="1">
    <citation type="journal article" date="2021" name="Sci. Rep.">
        <title>The genome of the diatom Chaetoceros tenuissimus carries an ancient integrated fragment of an extant virus.</title>
        <authorList>
            <person name="Hongo Y."/>
            <person name="Kimura K."/>
            <person name="Takaki Y."/>
            <person name="Yoshida Y."/>
            <person name="Baba S."/>
            <person name="Kobayashi G."/>
            <person name="Nagasaki K."/>
            <person name="Hano T."/>
            <person name="Tomaru Y."/>
        </authorList>
    </citation>
    <scope>NUCLEOTIDE SEQUENCE [LARGE SCALE GENOMIC DNA]</scope>
    <source>
        <strain evidence="2 3">NIES-3715</strain>
    </source>
</reference>
<evidence type="ECO:0000313" key="3">
    <source>
        <dbReference type="Proteomes" id="UP001054902"/>
    </source>
</evidence>
<comment type="caution">
    <text evidence="2">The sequence shown here is derived from an EMBL/GenBank/DDBJ whole genome shotgun (WGS) entry which is preliminary data.</text>
</comment>
<dbReference type="EMBL" id="BLLK01000047">
    <property type="protein sequence ID" value="GFH54139.1"/>
    <property type="molecule type" value="Genomic_DNA"/>
</dbReference>
<protein>
    <submittedName>
        <fullName evidence="2">Uncharacterized protein</fullName>
    </submittedName>
</protein>
<proteinExistence type="predicted"/>
<feature type="region of interest" description="Disordered" evidence="1">
    <location>
        <begin position="254"/>
        <end position="276"/>
    </location>
</feature>
<keyword evidence="3" id="KW-1185">Reference proteome</keyword>
<dbReference type="AlphaFoldDB" id="A0AAD3H8R9"/>
<organism evidence="2 3">
    <name type="scientific">Chaetoceros tenuissimus</name>
    <dbReference type="NCBI Taxonomy" id="426638"/>
    <lineage>
        <taxon>Eukaryota</taxon>
        <taxon>Sar</taxon>
        <taxon>Stramenopiles</taxon>
        <taxon>Ochrophyta</taxon>
        <taxon>Bacillariophyta</taxon>
        <taxon>Coscinodiscophyceae</taxon>
        <taxon>Chaetocerotophycidae</taxon>
        <taxon>Chaetocerotales</taxon>
        <taxon>Chaetocerotaceae</taxon>
        <taxon>Chaetoceros</taxon>
    </lineage>
</organism>